<dbReference type="PANTHER" id="PTHR28019:SF2">
    <property type="entry name" value="CELL MEMBRANE PROTEIN YLR413W-RELATED"/>
    <property type="match status" value="1"/>
</dbReference>
<keyword evidence="2" id="KW-1133">Transmembrane helix</keyword>
<sequence length="335" mass="37194">MAFSSFASFAARRRQRKINQGLAGPEQGSDRSITPTHTPTVDIRRATKTRKIYIIVTSVLYAISVIFLMLTIIGNINDKAVVRSTYFYKLDLTNIIPSSADNIILVNSLARSLGLHDFYQVGLWNFCEGYNDEGITYCSPTRSLYWFNPVEVLLNELLAGAIIALPADITNILTLIRIASRIMFGFFLTGICMNTISIGLVFLALKSRWWSFALAVWTFLAGLFVIAATIIGTAMALVFENVATSQESLNIGASYGKTMFAFIWIAAACSFFGFIIHLSMTCCCASRRDVRTGRRKGRASAYGETGADEKRRWPNHVQWNPMPVWGKEKSEGGGV</sequence>
<dbReference type="PANTHER" id="PTHR28019">
    <property type="entry name" value="CELL MEMBRANE PROTEIN YLR413W-RELATED"/>
    <property type="match status" value="1"/>
</dbReference>
<dbReference type="InParanoid" id="A0A218Z1K8"/>
<feature type="transmembrane region" description="Helical" evidence="2">
    <location>
        <begin position="260"/>
        <end position="280"/>
    </location>
</feature>
<dbReference type="GO" id="GO:0005886">
    <property type="term" value="C:plasma membrane"/>
    <property type="evidence" value="ECO:0007669"/>
    <property type="project" value="InterPro"/>
</dbReference>
<dbReference type="InterPro" id="IPR052413">
    <property type="entry name" value="SUR7_domain"/>
</dbReference>
<dbReference type="STRING" id="503106.A0A218Z1K8"/>
<dbReference type="Proteomes" id="UP000242519">
    <property type="component" value="Unassembled WGS sequence"/>
</dbReference>
<feature type="region of interest" description="Disordered" evidence="1">
    <location>
        <begin position="20"/>
        <end position="39"/>
    </location>
</feature>
<dbReference type="GO" id="GO:0051285">
    <property type="term" value="C:cell cortex of cell tip"/>
    <property type="evidence" value="ECO:0007669"/>
    <property type="project" value="TreeGrafter"/>
</dbReference>
<evidence type="ECO:0000256" key="2">
    <source>
        <dbReference type="SAM" id="Phobius"/>
    </source>
</evidence>
<dbReference type="InterPro" id="IPR009571">
    <property type="entry name" value="SUR7/Rim9-like_fungi"/>
</dbReference>
<keyword evidence="2" id="KW-0812">Transmembrane</keyword>
<evidence type="ECO:0000313" key="4">
    <source>
        <dbReference type="Proteomes" id="UP000242519"/>
    </source>
</evidence>
<organism evidence="3 4">
    <name type="scientific">Diplocarpon coronariae</name>
    <dbReference type="NCBI Taxonomy" id="2795749"/>
    <lineage>
        <taxon>Eukaryota</taxon>
        <taxon>Fungi</taxon>
        <taxon>Dikarya</taxon>
        <taxon>Ascomycota</taxon>
        <taxon>Pezizomycotina</taxon>
        <taxon>Leotiomycetes</taxon>
        <taxon>Helotiales</taxon>
        <taxon>Drepanopezizaceae</taxon>
        <taxon>Diplocarpon</taxon>
    </lineage>
</organism>
<keyword evidence="4" id="KW-1185">Reference proteome</keyword>
<dbReference type="FunCoup" id="A0A218Z1K8">
    <property type="interactions" value="56"/>
</dbReference>
<protein>
    <recommendedName>
        <fullName evidence="5">Integral membrane protein</fullName>
    </recommendedName>
</protein>
<feature type="compositionally biased region" description="Polar residues" evidence="1">
    <location>
        <begin position="30"/>
        <end position="39"/>
    </location>
</feature>
<dbReference type="Pfam" id="PF06687">
    <property type="entry name" value="SUR7"/>
    <property type="match status" value="1"/>
</dbReference>
<comment type="caution">
    <text evidence="3">The sequence shown here is derived from an EMBL/GenBank/DDBJ whole genome shotgun (WGS) entry which is preliminary data.</text>
</comment>
<keyword evidence="2" id="KW-0472">Membrane</keyword>
<reference evidence="3 4" key="1">
    <citation type="submission" date="2017-04" db="EMBL/GenBank/DDBJ databases">
        <title>Draft genome sequence of Marssonina coronaria NL1: causal agent of apple blotch.</title>
        <authorList>
            <person name="Cheng Q."/>
        </authorList>
    </citation>
    <scope>NUCLEOTIDE SEQUENCE [LARGE SCALE GENOMIC DNA]</scope>
    <source>
        <strain evidence="3 4">NL1</strain>
    </source>
</reference>
<feature type="transmembrane region" description="Helical" evidence="2">
    <location>
        <begin position="211"/>
        <end position="239"/>
    </location>
</feature>
<evidence type="ECO:0008006" key="5">
    <source>
        <dbReference type="Google" id="ProtNLM"/>
    </source>
</evidence>
<feature type="transmembrane region" description="Helical" evidence="2">
    <location>
        <begin position="183"/>
        <end position="205"/>
    </location>
</feature>
<feature type="transmembrane region" description="Helical" evidence="2">
    <location>
        <begin position="52"/>
        <end position="73"/>
    </location>
</feature>
<gene>
    <name evidence="3" type="ORF">B2J93_8591</name>
</gene>
<proteinExistence type="predicted"/>
<evidence type="ECO:0000313" key="3">
    <source>
        <dbReference type="EMBL" id="OWP01564.1"/>
    </source>
</evidence>
<dbReference type="GO" id="GO:0031505">
    <property type="term" value="P:fungal-type cell wall organization"/>
    <property type="evidence" value="ECO:0007669"/>
    <property type="project" value="TreeGrafter"/>
</dbReference>
<name>A0A218Z1K8_9HELO</name>
<dbReference type="AlphaFoldDB" id="A0A218Z1K8"/>
<accession>A0A218Z1K8</accession>
<evidence type="ECO:0000256" key="1">
    <source>
        <dbReference type="SAM" id="MobiDB-lite"/>
    </source>
</evidence>
<dbReference type="OrthoDB" id="2327445at2759"/>
<dbReference type="EMBL" id="MZNU01000270">
    <property type="protein sequence ID" value="OWP01564.1"/>
    <property type="molecule type" value="Genomic_DNA"/>
</dbReference>